<feature type="domain" description="Peptidase S33 tripeptidyl aminopeptidase-like C-terminal" evidence="3">
    <location>
        <begin position="436"/>
        <end position="523"/>
    </location>
</feature>
<evidence type="ECO:0000313" key="4">
    <source>
        <dbReference type="EMBL" id="MDV2418524.1"/>
    </source>
</evidence>
<dbReference type="RefSeq" id="WP_293820549.1">
    <property type="nucleotide sequence ID" value="NZ_JAVBIB010000002.1"/>
</dbReference>
<dbReference type="Pfam" id="PF08386">
    <property type="entry name" value="Abhydrolase_4"/>
    <property type="match status" value="1"/>
</dbReference>
<dbReference type="GO" id="GO:0016787">
    <property type="term" value="F:hydrolase activity"/>
    <property type="evidence" value="ECO:0007669"/>
    <property type="project" value="UniProtKB-KW"/>
</dbReference>
<accession>A0AAE4NIT6</accession>
<keyword evidence="1" id="KW-0732">Signal</keyword>
<evidence type="ECO:0000256" key="1">
    <source>
        <dbReference type="SAM" id="SignalP"/>
    </source>
</evidence>
<dbReference type="SUPFAM" id="SSF53474">
    <property type="entry name" value="alpha/beta-Hydrolases"/>
    <property type="match status" value="1"/>
</dbReference>
<dbReference type="InterPro" id="IPR029058">
    <property type="entry name" value="AB_hydrolase_fold"/>
</dbReference>
<evidence type="ECO:0000259" key="2">
    <source>
        <dbReference type="Pfam" id="PF00561"/>
    </source>
</evidence>
<protein>
    <submittedName>
        <fullName evidence="4">Alpha/beta fold hydrolase</fullName>
    </submittedName>
</protein>
<gene>
    <name evidence="4" type="ORF">RAE03_01830</name>
</gene>
<feature type="signal peptide" evidence="1">
    <location>
        <begin position="1"/>
        <end position="23"/>
    </location>
</feature>
<feature type="domain" description="AB hydrolase-1" evidence="2">
    <location>
        <begin position="106"/>
        <end position="267"/>
    </location>
</feature>
<dbReference type="Pfam" id="PF00561">
    <property type="entry name" value="Abhydrolase_1"/>
    <property type="match status" value="1"/>
</dbReference>
<dbReference type="Gene3D" id="3.40.50.1820">
    <property type="entry name" value="alpha/beta hydrolase"/>
    <property type="match status" value="1"/>
</dbReference>
<name>A0AAE4NIT6_9CORY</name>
<proteinExistence type="predicted"/>
<comment type="caution">
    <text evidence="4">The sequence shown here is derived from an EMBL/GenBank/DDBJ whole genome shotgun (WGS) entry which is preliminary data.</text>
</comment>
<sequence>MPSFSSKLAATLGAAAVAISVTAPIAASAPAPAPLETKPAISWEDCPEQVDIDSAECGRIEVPTYYDNPDAGTISVGFVRVPAANPGARRGALFTNPGGPSVDAYGWAGNTAIPWPQAVRDEWDTIGVQPRGLPGSTPVKCDATATSDPLQGSLQVGKLTRDACEKNTPGYTNSLTTANTLQDWEMVRRALGEDRIDIAGTSYGTYLGSAYATKYPEHTGKVILDSGMSPKLAWNGIFASQQRGYEKGLHDLFGFIAKNDAKYHLGTTPLQVYEKWSQKVAREAGVRPTVLPPNAKIGDLPPGLEFAGQPGADIMTATGPLRVQAEFLSQKIHNPNAVQAASPLLNMTRLLVVPTPSQWDAFAKHLNGSEPMDAEQADPDALQKQQESFAQAINMQNLIVCNENTVPGNPLLYPSYLWANFVSVDPFTLPNSRYGSGAGCGGRAPVTGQAPLDGSKLATKPLQIQATGDPQTPYQYHTSLSKPMQSRVVTVHGPGHAHFASQNKVIDDIGVHYLRTGEVTTTDAPGLI</sequence>
<dbReference type="InterPro" id="IPR013595">
    <property type="entry name" value="Pept_S33_TAP-like_C"/>
</dbReference>
<feature type="chain" id="PRO_5042050847" evidence="1">
    <location>
        <begin position="24"/>
        <end position="528"/>
    </location>
</feature>
<evidence type="ECO:0000313" key="5">
    <source>
        <dbReference type="Proteomes" id="UP001185706"/>
    </source>
</evidence>
<dbReference type="AlphaFoldDB" id="A0AAE4NIT6"/>
<dbReference type="Proteomes" id="UP001185706">
    <property type="component" value="Unassembled WGS sequence"/>
</dbReference>
<keyword evidence="4" id="KW-0378">Hydrolase</keyword>
<reference evidence="4" key="1">
    <citation type="submission" date="2023-08" db="EMBL/GenBank/DDBJ databases">
        <title>Genomic characterization of the C. tuberculostearicum species complex, a ubiquitous member of the human skin microbiome.</title>
        <authorList>
            <person name="Ahmed N."/>
            <person name="Deming C."/>
            <person name="Conlan S."/>
            <person name="Segre J."/>
        </authorList>
    </citation>
    <scope>NUCLEOTIDE SEQUENCE</scope>
    <source>
        <strain evidence="4">CTNIH22</strain>
    </source>
</reference>
<dbReference type="InterPro" id="IPR000073">
    <property type="entry name" value="AB_hydrolase_1"/>
</dbReference>
<evidence type="ECO:0000259" key="3">
    <source>
        <dbReference type="Pfam" id="PF08386"/>
    </source>
</evidence>
<organism evidence="4 5">
    <name type="scientific">Corynebacterium tuberculostearicum</name>
    <dbReference type="NCBI Taxonomy" id="38304"/>
    <lineage>
        <taxon>Bacteria</taxon>
        <taxon>Bacillati</taxon>
        <taxon>Actinomycetota</taxon>
        <taxon>Actinomycetes</taxon>
        <taxon>Mycobacteriales</taxon>
        <taxon>Corynebacteriaceae</taxon>
        <taxon>Corynebacterium</taxon>
    </lineage>
</organism>
<dbReference type="EMBL" id="JAVBIB010000002">
    <property type="protein sequence ID" value="MDV2418524.1"/>
    <property type="molecule type" value="Genomic_DNA"/>
</dbReference>